<dbReference type="RefSeq" id="WP_128195179.1">
    <property type="nucleotide sequence ID" value="NZ_SACT01000001.1"/>
</dbReference>
<keyword evidence="1" id="KW-0812">Transmembrane</keyword>
<comment type="caution">
    <text evidence="3">The sequence shown here is derived from an EMBL/GenBank/DDBJ whole genome shotgun (WGS) entry which is preliminary data.</text>
</comment>
<organism evidence="3 4">
    <name type="scientific">Rubrivivax albus</name>
    <dbReference type="NCBI Taxonomy" id="2499835"/>
    <lineage>
        <taxon>Bacteria</taxon>
        <taxon>Pseudomonadati</taxon>
        <taxon>Pseudomonadota</taxon>
        <taxon>Betaproteobacteria</taxon>
        <taxon>Burkholderiales</taxon>
        <taxon>Sphaerotilaceae</taxon>
        <taxon>Rubrivivax</taxon>
    </lineage>
</organism>
<protein>
    <submittedName>
        <fullName evidence="3">TfoX family protein</fullName>
    </submittedName>
</protein>
<dbReference type="InterPro" id="IPR007076">
    <property type="entry name" value="TfoX_N"/>
</dbReference>
<keyword evidence="1" id="KW-1133">Transmembrane helix</keyword>
<proteinExistence type="predicted"/>
<dbReference type="Pfam" id="PF04993">
    <property type="entry name" value="TfoX_N"/>
    <property type="match status" value="1"/>
</dbReference>
<accession>A0A3S2VZ65</accession>
<feature type="domain" description="TfoX N-terminal" evidence="2">
    <location>
        <begin position="14"/>
        <end position="101"/>
    </location>
</feature>
<dbReference type="Gene3D" id="3.30.1460.30">
    <property type="entry name" value="YgaC/TfoX-N like chaperone"/>
    <property type="match status" value="1"/>
</dbReference>
<dbReference type="SUPFAM" id="SSF159894">
    <property type="entry name" value="YgaC/TfoX-N like"/>
    <property type="match status" value="1"/>
</dbReference>
<evidence type="ECO:0000313" key="3">
    <source>
        <dbReference type="EMBL" id="RVT53727.1"/>
    </source>
</evidence>
<gene>
    <name evidence="3" type="ORF">ENE75_02210</name>
</gene>
<dbReference type="Proteomes" id="UP000288178">
    <property type="component" value="Unassembled WGS sequence"/>
</dbReference>
<keyword evidence="1" id="KW-0472">Membrane</keyword>
<sequence length="122" mass="12967">MAFDPGLAQRIREVLGPRPDVGERQMFGGIAFMVGGHMAVGVVGDVLMARVGPQRYAAALQQPHVRPMDFTGKPLTGYVYVDPPGIAEDDALAAWVSACTAFVSALPPKAPKASRPPRRAAR</sequence>
<evidence type="ECO:0000259" key="2">
    <source>
        <dbReference type="Pfam" id="PF04993"/>
    </source>
</evidence>
<feature type="transmembrane region" description="Helical" evidence="1">
    <location>
        <begin position="26"/>
        <end position="47"/>
    </location>
</feature>
<reference evidence="3 4" key="1">
    <citation type="submission" date="2019-01" db="EMBL/GenBank/DDBJ databases">
        <authorList>
            <person name="Chen W.-M."/>
        </authorList>
    </citation>
    <scope>NUCLEOTIDE SEQUENCE [LARGE SCALE GENOMIC DNA]</scope>
    <source>
        <strain evidence="3 4">ICH-3</strain>
    </source>
</reference>
<evidence type="ECO:0000313" key="4">
    <source>
        <dbReference type="Proteomes" id="UP000288178"/>
    </source>
</evidence>
<name>A0A3S2VZ65_9BURK</name>
<keyword evidence="4" id="KW-1185">Reference proteome</keyword>
<dbReference type="AlphaFoldDB" id="A0A3S2VZ65"/>
<evidence type="ECO:0000256" key="1">
    <source>
        <dbReference type="SAM" id="Phobius"/>
    </source>
</evidence>
<dbReference type="OrthoDB" id="214902at2"/>
<dbReference type="EMBL" id="SACT01000001">
    <property type="protein sequence ID" value="RVT53727.1"/>
    <property type="molecule type" value="Genomic_DNA"/>
</dbReference>